<sequence length="88" mass="10210">MRHDKILAQVLREDVEGMERLRMKELMPTDMLTFPRQSLSGYLERINQGHIGAITEGTSTPQLINAKTEITRAFLVDIRSNYDWNMDT</sequence>
<name>A0ABD1XKL1_9MARC</name>
<evidence type="ECO:0000313" key="2">
    <source>
        <dbReference type="Proteomes" id="UP001605036"/>
    </source>
</evidence>
<gene>
    <name evidence="1" type="ORF">R1flu_028023</name>
</gene>
<reference evidence="1 2" key="1">
    <citation type="submission" date="2024-09" db="EMBL/GenBank/DDBJ databases">
        <title>Chromosome-scale assembly of Riccia fluitans.</title>
        <authorList>
            <person name="Paukszto L."/>
            <person name="Sawicki J."/>
            <person name="Karawczyk K."/>
            <person name="Piernik-Szablinska J."/>
            <person name="Szczecinska M."/>
            <person name="Mazdziarz M."/>
        </authorList>
    </citation>
    <scope>NUCLEOTIDE SEQUENCE [LARGE SCALE GENOMIC DNA]</scope>
    <source>
        <strain evidence="1">Rf_01</strain>
        <tissue evidence="1">Aerial parts of the thallus</tissue>
    </source>
</reference>
<dbReference type="AlphaFoldDB" id="A0ABD1XKL1"/>
<protein>
    <submittedName>
        <fullName evidence="1">Uncharacterized protein</fullName>
    </submittedName>
</protein>
<comment type="caution">
    <text evidence="1">The sequence shown here is derived from an EMBL/GenBank/DDBJ whole genome shotgun (WGS) entry which is preliminary data.</text>
</comment>
<proteinExistence type="predicted"/>
<organism evidence="1 2">
    <name type="scientific">Riccia fluitans</name>
    <dbReference type="NCBI Taxonomy" id="41844"/>
    <lineage>
        <taxon>Eukaryota</taxon>
        <taxon>Viridiplantae</taxon>
        <taxon>Streptophyta</taxon>
        <taxon>Embryophyta</taxon>
        <taxon>Marchantiophyta</taxon>
        <taxon>Marchantiopsida</taxon>
        <taxon>Marchantiidae</taxon>
        <taxon>Marchantiales</taxon>
        <taxon>Ricciaceae</taxon>
        <taxon>Riccia</taxon>
    </lineage>
</organism>
<dbReference type="Proteomes" id="UP001605036">
    <property type="component" value="Unassembled WGS sequence"/>
</dbReference>
<evidence type="ECO:0000313" key="1">
    <source>
        <dbReference type="EMBL" id="KAL2609450.1"/>
    </source>
</evidence>
<keyword evidence="2" id="KW-1185">Reference proteome</keyword>
<dbReference type="EMBL" id="JBHFFA010000008">
    <property type="protein sequence ID" value="KAL2609450.1"/>
    <property type="molecule type" value="Genomic_DNA"/>
</dbReference>
<accession>A0ABD1XKL1</accession>